<protein>
    <submittedName>
        <fullName evidence="1">Uncharacterized protein</fullName>
    </submittedName>
</protein>
<proteinExistence type="predicted"/>
<sequence>MTLTEQQKWREYELYKNYLRMQPLSDKEYERKLKAKAKELKI</sequence>
<reference evidence="1" key="1">
    <citation type="journal article" date="2021" name="Proc. Natl. Acad. Sci. U.S.A.">
        <title>A Catalog of Tens of Thousands of Viruses from Human Metagenomes Reveals Hidden Associations with Chronic Diseases.</title>
        <authorList>
            <person name="Tisza M.J."/>
            <person name="Buck C.B."/>
        </authorList>
    </citation>
    <scope>NUCLEOTIDE SEQUENCE</scope>
    <source>
        <strain evidence="1">Ct8hB11</strain>
    </source>
</reference>
<name>A0A8S5STA3_9CAUD</name>
<evidence type="ECO:0000313" key="1">
    <source>
        <dbReference type="EMBL" id="DAF54233.1"/>
    </source>
</evidence>
<accession>A0A8S5STA3</accession>
<dbReference type="EMBL" id="BK032675">
    <property type="protein sequence ID" value="DAF54233.1"/>
    <property type="molecule type" value="Genomic_DNA"/>
</dbReference>
<organism evidence="1">
    <name type="scientific">Siphoviridae sp. ct8hB11</name>
    <dbReference type="NCBI Taxonomy" id="2827790"/>
    <lineage>
        <taxon>Viruses</taxon>
        <taxon>Duplodnaviria</taxon>
        <taxon>Heunggongvirae</taxon>
        <taxon>Uroviricota</taxon>
        <taxon>Caudoviricetes</taxon>
    </lineage>
</organism>